<evidence type="ECO:0000313" key="2">
    <source>
        <dbReference type="Proteomes" id="UP000093514"/>
    </source>
</evidence>
<reference evidence="2" key="1">
    <citation type="submission" date="2016-07" db="EMBL/GenBank/DDBJ databases">
        <authorList>
            <person name="Florea S."/>
            <person name="Webb J.S."/>
            <person name="Jaromczyk J."/>
            <person name="Schardl C.L."/>
        </authorList>
    </citation>
    <scope>NUCLEOTIDE SEQUENCE [LARGE SCALE GENOMIC DNA]</scope>
    <source>
        <strain evidence="2">Z6</strain>
    </source>
</reference>
<keyword evidence="2" id="KW-1185">Reference proteome</keyword>
<proteinExistence type="predicted"/>
<gene>
    <name evidence="1" type="ORF">U472_02515</name>
</gene>
<evidence type="ECO:0008006" key="3">
    <source>
        <dbReference type="Google" id="ProtNLM"/>
    </source>
</evidence>
<dbReference type="RefSeq" id="WP_068715181.1">
    <property type="nucleotide sequence ID" value="NZ_LWDV01000006.1"/>
</dbReference>
<comment type="caution">
    <text evidence="1">The sequence shown here is derived from an EMBL/GenBank/DDBJ whole genome shotgun (WGS) entry which is preliminary data.</text>
</comment>
<dbReference type="OrthoDB" id="1495777at2"/>
<evidence type="ECO:0000313" key="1">
    <source>
        <dbReference type="EMBL" id="OCL28087.1"/>
    </source>
</evidence>
<dbReference type="AlphaFoldDB" id="A0A1C0ACJ0"/>
<organism evidence="1 2">
    <name type="scientific">Orenia metallireducens</name>
    <dbReference type="NCBI Taxonomy" id="1413210"/>
    <lineage>
        <taxon>Bacteria</taxon>
        <taxon>Bacillati</taxon>
        <taxon>Bacillota</taxon>
        <taxon>Clostridia</taxon>
        <taxon>Halanaerobiales</taxon>
        <taxon>Halobacteroidaceae</taxon>
        <taxon>Orenia</taxon>
    </lineage>
</organism>
<dbReference type="EMBL" id="LWDV01000006">
    <property type="protein sequence ID" value="OCL28087.1"/>
    <property type="molecule type" value="Genomic_DNA"/>
</dbReference>
<sequence>MYKRFLSILFLLILVIGLLGCSKDKVTSKTGINYDSSGVYKKIFSEGESKELNLGILALGESAIVAISPLDFNPDSSNLFFGNIEVDFKLDKNSNIVSIPAENIKKSNKRDVIEKESKSNNNSEQEQMDISMRQIEDKLFKDYGVSKLLNNSVSIQSLAYQVGDQKEFKMADTYNQANPPTVIATVQKVSDYAYIFVDENVSISSAKLDAFADEFDNQIFPTDIKYFANHDYFTGGYDIDSNQKVIILITELDTDPSDGTSMGYFAPWDVYSSSEITASNEADMFYINSWAINNMELKQTLGTLAHEFQHLLFFIEKKFYANRELTDTWINEGFSGLAEYLNGYYSYSGDRRIIDSIGDRGYFNYPQGESLVYWNNQLSDYGASNLFAFYLYKRFGIGIIKDIISSSKSPIEVISNNYGDFTGLFLDWMITNYITDDSNNSFNNYNYPFALEYYPAYATLDQYTTSDSFLIKSTGVKYYKIDGSGVETSLIISLPKRTGVVIYKTTN</sequence>
<dbReference type="Proteomes" id="UP000093514">
    <property type="component" value="Unassembled WGS sequence"/>
</dbReference>
<protein>
    <recommendedName>
        <fullName evidence="3">Peptidase M30</fullName>
    </recommendedName>
</protein>
<accession>A0A1C0ACJ0</accession>
<name>A0A1C0ACJ0_9FIRM</name>
<dbReference type="PROSITE" id="PS51257">
    <property type="entry name" value="PROKAR_LIPOPROTEIN"/>
    <property type="match status" value="1"/>
</dbReference>
<reference evidence="1 2" key="2">
    <citation type="submission" date="2016-08" db="EMBL/GenBank/DDBJ databases">
        <title>Orenia metallireducens sp. nov. strain Z6, a Novel Metal-reducing Firmicute from the Deep Subsurface.</title>
        <authorList>
            <person name="Maxim B.I."/>
            <person name="Kenneth K."/>
            <person name="Flynn T.M."/>
            <person name="Oloughlin E.J."/>
            <person name="Locke R.A."/>
            <person name="Weber J.R."/>
            <person name="Egan S.M."/>
            <person name="Mackie R.I."/>
            <person name="Cann I.K."/>
        </authorList>
    </citation>
    <scope>NUCLEOTIDE SEQUENCE [LARGE SCALE GENOMIC DNA]</scope>
    <source>
        <strain evidence="1 2">Z6</strain>
    </source>
</reference>